<evidence type="ECO:0000256" key="12">
    <source>
        <dbReference type="RuleBase" id="RU361205"/>
    </source>
</evidence>
<reference evidence="14 15" key="1">
    <citation type="submission" date="2020-06" db="EMBL/GenBank/DDBJ databases">
        <title>Interaction of electrochemicaly active bacteria, Geobacter bremensis R4 on different carbon anode.</title>
        <authorList>
            <person name="Meng L."/>
            <person name="Yoshida N."/>
        </authorList>
    </citation>
    <scope>NUCLEOTIDE SEQUENCE [LARGE SCALE GENOMIC DNA]</scope>
    <source>
        <strain evidence="14 15">R4</strain>
    </source>
</reference>
<evidence type="ECO:0000256" key="4">
    <source>
        <dbReference type="ARBA" id="ARBA00009503"/>
    </source>
</evidence>
<dbReference type="AlphaFoldDB" id="A0A6S6M685"/>
<dbReference type="FunFam" id="3.20.20.20:FF:000006">
    <property type="entry name" value="Dihydropteroate synthase"/>
    <property type="match status" value="1"/>
</dbReference>
<dbReference type="GO" id="GO:0046654">
    <property type="term" value="P:tetrahydrofolate biosynthetic process"/>
    <property type="evidence" value="ECO:0007669"/>
    <property type="project" value="UniProtKB-UniPathway"/>
</dbReference>
<dbReference type="Gene3D" id="3.20.20.20">
    <property type="entry name" value="Dihydropteroate synthase-like"/>
    <property type="match status" value="1"/>
</dbReference>
<organism evidence="14 15">
    <name type="scientific">Citrifermentans bremense</name>
    <dbReference type="NCBI Taxonomy" id="60035"/>
    <lineage>
        <taxon>Bacteria</taxon>
        <taxon>Pseudomonadati</taxon>
        <taxon>Thermodesulfobacteriota</taxon>
        <taxon>Desulfuromonadia</taxon>
        <taxon>Geobacterales</taxon>
        <taxon>Geobacteraceae</taxon>
        <taxon>Citrifermentans</taxon>
    </lineage>
</organism>
<dbReference type="InterPro" id="IPR045031">
    <property type="entry name" value="DHP_synth-like"/>
</dbReference>
<evidence type="ECO:0000256" key="11">
    <source>
        <dbReference type="ARBA" id="ARBA00030193"/>
    </source>
</evidence>
<dbReference type="SUPFAM" id="SSF51717">
    <property type="entry name" value="Dihydropteroate synthetase-like"/>
    <property type="match status" value="1"/>
</dbReference>
<keyword evidence="10 12" id="KW-0289">Folate biosynthesis</keyword>
<dbReference type="EC" id="2.5.1.15" evidence="5 12"/>
<proteinExistence type="inferred from homology"/>
<keyword evidence="8 12" id="KW-0479">Metal-binding</keyword>
<accession>A0A6S6M685</accession>
<comment type="pathway">
    <text evidence="3 12">Cofactor biosynthesis; tetrahydrofolate biosynthesis; 7,8-dihydrofolate from 2-amino-4-hydroxy-6-hydroxymethyl-7,8-dihydropteridine diphosphate and 4-aminobenzoate: step 1/2.</text>
</comment>
<evidence type="ECO:0000256" key="5">
    <source>
        <dbReference type="ARBA" id="ARBA00012458"/>
    </source>
</evidence>
<protein>
    <recommendedName>
        <fullName evidence="6 12">Dihydropteroate synthase</fullName>
        <shortName evidence="12">DHPS</shortName>
        <ecNumber evidence="5 12">2.5.1.15</ecNumber>
    </recommendedName>
    <alternativeName>
        <fullName evidence="11 12">Dihydropteroate pyrophosphorylase</fullName>
    </alternativeName>
</protein>
<keyword evidence="7 12" id="KW-0808">Transferase</keyword>
<evidence type="ECO:0000256" key="2">
    <source>
        <dbReference type="ARBA" id="ARBA00001946"/>
    </source>
</evidence>
<comment type="similarity">
    <text evidence="4 12">Belongs to the DHPS family.</text>
</comment>
<dbReference type="InterPro" id="IPR000489">
    <property type="entry name" value="Pterin-binding_dom"/>
</dbReference>
<evidence type="ECO:0000256" key="10">
    <source>
        <dbReference type="ARBA" id="ARBA00022909"/>
    </source>
</evidence>
<dbReference type="PANTHER" id="PTHR20941:SF1">
    <property type="entry name" value="FOLIC ACID SYNTHESIS PROTEIN FOL1"/>
    <property type="match status" value="1"/>
</dbReference>
<dbReference type="GO" id="GO:0046872">
    <property type="term" value="F:metal ion binding"/>
    <property type="evidence" value="ECO:0007669"/>
    <property type="project" value="UniProtKB-KW"/>
</dbReference>
<dbReference type="GO" id="GO:0005829">
    <property type="term" value="C:cytosol"/>
    <property type="evidence" value="ECO:0007669"/>
    <property type="project" value="TreeGrafter"/>
</dbReference>
<dbReference type="InterPro" id="IPR006390">
    <property type="entry name" value="DHP_synth_dom"/>
</dbReference>
<keyword evidence="15" id="KW-1185">Reference proteome</keyword>
<evidence type="ECO:0000256" key="7">
    <source>
        <dbReference type="ARBA" id="ARBA00022679"/>
    </source>
</evidence>
<evidence type="ECO:0000313" key="14">
    <source>
        <dbReference type="EMBL" id="BCG46875.1"/>
    </source>
</evidence>
<comment type="function">
    <text evidence="12">Catalyzes the condensation of para-aminobenzoate (pABA) with 6-hydroxymethyl-7,8-dihydropterin diphosphate (DHPt-PP) to form 7,8-dihydropteroate (H2Pte), the immediate precursor of folate derivatives.</text>
</comment>
<dbReference type="Proteomes" id="UP000515472">
    <property type="component" value="Chromosome"/>
</dbReference>
<evidence type="ECO:0000256" key="8">
    <source>
        <dbReference type="ARBA" id="ARBA00022723"/>
    </source>
</evidence>
<comment type="cofactor">
    <cofactor evidence="2 12">
        <name>Mg(2+)</name>
        <dbReference type="ChEBI" id="CHEBI:18420"/>
    </cofactor>
</comment>
<dbReference type="GO" id="GO:0004156">
    <property type="term" value="F:dihydropteroate synthase activity"/>
    <property type="evidence" value="ECO:0007669"/>
    <property type="project" value="UniProtKB-EC"/>
</dbReference>
<evidence type="ECO:0000256" key="6">
    <source>
        <dbReference type="ARBA" id="ARBA00016919"/>
    </source>
</evidence>
<dbReference type="CDD" id="cd00739">
    <property type="entry name" value="DHPS"/>
    <property type="match status" value="1"/>
</dbReference>
<dbReference type="RefSeq" id="WP_185244987.1">
    <property type="nucleotide sequence ID" value="NZ_AP023213.1"/>
</dbReference>
<dbReference type="PANTHER" id="PTHR20941">
    <property type="entry name" value="FOLATE SYNTHESIS PROTEINS"/>
    <property type="match status" value="1"/>
</dbReference>
<evidence type="ECO:0000256" key="3">
    <source>
        <dbReference type="ARBA" id="ARBA00004763"/>
    </source>
</evidence>
<dbReference type="PROSITE" id="PS50972">
    <property type="entry name" value="PTERIN_BINDING"/>
    <property type="match status" value="1"/>
</dbReference>
<dbReference type="KEGG" id="gbn:GEOBRER4_16250"/>
<gene>
    <name evidence="14" type="ORF">GEOBRER4_n1689</name>
</gene>
<evidence type="ECO:0000256" key="1">
    <source>
        <dbReference type="ARBA" id="ARBA00000012"/>
    </source>
</evidence>
<feature type="domain" description="Pterin-binding" evidence="13">
    <location>
        <begin position="19"/>
        <end position="272"/>
    </location>
</feature>
<dbReference type="PROSITE" id="PS00792">
    <property type="entry name" value="DHPS_1"/>
    <property type="match status" value="1"/>
</dbReference>
<dbReference type="InterPro" id="IPR011005">
    <property type="entry name" value="Dihydropteroate_synth-like_sf"/>
</dbReference>
<evidence type="ECO:0000256" key="9">
    <source>
        <dbReference type="ARBA" id="ARBA00022842"/>
    </source>
</evidence>
<comment type="catalytic activity">
    <reaction evidence="1">
        <text>(7,8-dihydropterin-6-yl)methyl diphosphate + 4-aminobenzoate = 7,8-dihydropteroate + diphosphate</text>
        <dbReference type="Rhea" id="RHEA:19949"/>
        <dbReference type="ChEBI" id="CHEBI:17836"/>
        <dbReference type="ChEBI" id="CHEBI:17839"/>
        <dbReference type="ChEBI" id="CHEBI:33019"/>
        <dbReference type="ChEBI" id="CHEBI:72950"/>
        <dbReference type="EC" id="2.5.1.15"/>
    </reaction>
</comment>
<name>A0A6S6M685_9BACT</name>
<dbReference type="GO" id="GO:0046656">
    <property type="term" value="P:folic acid biosynthetic process"/>
    <property type="evidence" value="ECO:0007669"/>
    <property type="project" value="UniProtKB-KW"/>
</dbReference>
<keyword evidence="9 12" id="KW-0460">Magnesium</keyword>
<dbReference type="PROSITE" id="PS00793">
    <property type="entry name" value="DHPS_2"/>
    <property type="match status" value="1"/>
</dbReference>
<dbReference type="EMBL" id="AP023213">
    <property type="protein sequence ID" value="BCG46875.1"/>
    <property type="molecule type" value="Genomic_DNA"/>
</dbReference>
<dbReference type="Pfam" id="PF00809">
    <property type="entry name" value="Pterin_bind"/>
    <property type="match status" value="1"/>
</dbReference>
<dbReference type="UniPathway" id="UPA00077">
    <property type="reaction ID" value="UER00156"/>
</dbReference>
<evidence type="ECO:0000259" key="13">
    <source>
        <dbReference type="PROSITE" id="PS50972"/>
    </source>
</evidence>
<sequence length="278" mass="29500">MAVPEVWQLSRRALSLKRPLIMGILNVTPDSFSDGGRFFSLDAAIERAQEMEREGADIIDIGGESTRPNAPAVGVAQELDRVVPVIEALSRRIQVPISIDTYKAEVARAACAAGAEIVNDVTGLMFDPDMARVAAEADAGVVVMHTRGMPDTMQADTGYEDLVSEVKRYLEQSVALARQAGVADARIAVDPGIGFGKSVEGNLELIKRLAEFRELGFPVLVGPSRKSFVGAVTGRVGGERIFGTAAAVAMSVAHGASIIRVHDVAAMKDVAVMARALM</sequence>
<evidence type="ECO:0000313" key="15">
    <source>
        <dbReference type="Proteomes" id="UP000515472"/>
    </source>
</evidence>
<dbReference type="NCBIfam" id="TIGR01496">
    <property type="entry name" value="DHPS"/>
    <property type="match status" value="1"/>
</dbReference>